<dbReference type="InterPro" id="IPR004839">
    <property type="entry name" value="Aminotransferase_I/II_large"/>
</dbReference>
<evidence type="ECO:0000256" key="4">
    <source>
        <dbReference type="ARBA" id="ARBA00022898"/>
    </source>
</evidence>
<dbReference type="NCBIfam" id="TIGR03540">
    <property type="entry name" value="DapC_direct"/>
    <property type="match status" value="1"/>
</dbReference>
<dbReference type="InterPro" id="IPR015421">
    <property type="entry name" value="PyrdxlP-dep_Trfase_major"/>
</dbReference>
<feature type="domain" description="Aminotransferase class I/classII large" evidence="5">
    <location>
        <begin position="34"/>
        <end position="385"/>
    </location>
</feature>
<evidence type="ECO:0000256" key="2">
    <source>
        <dbReference type="ARBA" id="ARBA00022576"/>
    </source>
</evidence>
<dbReference type="EMBL" id="LNQE01000275">
    <property type="protein sequence ID" value="KUG27934.1"/>
    <property type="molecule type" value="Genomic_DNA"/>
</dbReference>
<reference evidence="6" key="1">
    <citation type="journal article" date="2015" name="Proc. Natl. Acad. Sci. U.S.A.">
        <title>Networks of energetic and metabolic interactions define dynamics in microbial communities.</title>
        <authorList>
            <person name="Embree M."/>
            <person name="Liu J.K."/>
            <person name="Al-Bassam M.M."/>
            <person name="Zengler K."/>
        </authorList>
    </citation>
    <scope>NUCLEOTIDE SEQUENCE</scope>
</reference>
<accession>A0A0W8G4N5</accession>
<dbReference type="InterPro" id="IPR019881">
    <property type="entry name" value="DAP-NH2Trfase_DapL_Desulfo"/>
</dbReference>
<dbReference type="PROSITE" id="PS00105">
    <property type="entry name" value="AA_TRANSFER_CLASS_1"/>
    <property type="match status" value="1"/>
</dbReference>
<dbReference type="CDD" id="cd00609">
    <property type="entry name" value="AAT_like"/>
    <property type="match status" value="1"/>
</dbReference>
<evidence type="ECO:0000313" key="6">
    <source>
        <dbReference type="EMBL" id="KUG27934.1"/>
    </source>
</evidence>
<dbReference type="InterPro" id="IPR004838">
    <property type="entry name" value="NHTrfase_class1_PyrdxlP-BS"/>
</dbReference>
<comment type="cofactor">
    <cofactor evidence="1">
        <name>pyridoxal 5'-phosphate</name>
        <dbReference type="ChEBI" id="CHEBI:597326"/>
    </cofactor>
</comment>
<dbReference type="NCBIfam" id="NF006756">
    <property type="entry name" value="PRK09276.1"/>
    <property type="match status" value="1"/>
</dbReference>
<dbReference type="InterPro" id="IPR019942">
    <property type="entry name" value="DapL/ALD1"/>
</dbReference>
<dbReference type="InterPro" id="IPR050881">
    <property type="entry name" value="LL-DAP_aminotransferase"/>
</dbReference>
<comment type="caution">
    <text evidence="6">The sequence shown here is derived from an EMBL/GenBank/DDBJ whole genome shotgun (WGS) entry which is preliminary data.</text>
</comment>
<organism evidence="6">
    <name type="scientific">hydrocarbon metagenome</name>
    <dbReference type="NCBI Taxonomy" id="938273"/>
    <lineage>
        <taxon>unclassified sequences</taxon>
        <taxon>metagenomes</taxon>
        <taxon>ecological metagenomes</taxon>
    </lineage>
</organism>
<dbReference type="Gene3D" id="3.90.1150.10">
    <property type="entry name" value="Aspartate Aminotransferase, domain 1"/>
    <property type="match status" value="1"/>
</dbReference>
<evidence type="ECO:0000259" key="5">
    <source>
        <dbReference type="Pfam" id="PF00155"/>
    </source>
</evidence>
<evidence type="ECO:0000256" key="3">
    <source>
        <dbReference type="ARBA" id="ARBA00022679"/>
    </source>
</evidence>
<dbReference type="Gene3D" id="3.40.640.10">
    <property type="entry name" value="Type I PLP-dependent aspartate aminotransferase-like (Major domain)"/>
    <property type="match status" value="1"/>
</dbReference>
<keyword evidence="2 6" id="KW-0032">Aminotransferase</keyword>
<dbReference type="SUPFAM" id="SSF53383">
    <property type="entry name" value="PLP-dependent transferases"/>
    <property type="match status" value="1"/>
</dbReference>
<evidence type="ECO:0000256" key="1">
    <source>
        <dbReference type="ARBA" id="ARBA00001933"/>
    </source>
</evidence>
<dbReference type="PANTHER" id="PTHR42832">
    <property type="entry name" value="AMINO ACID AMINOTRANSFERASE"/>
    <property type="match status" value="1"/>
</dbReference>
<dbReference type="PANTHER" id="PTHR42832:SF3">
    <property type="entry name" value="L-GLUTAMINE--4-(METHYLSULFANYL)-2-OXOBUTANOATE AMINOTRANSFERASE"/>
    <property type="match status" value="1"/>
</dbReference>
<sequence>MTQFRLADRVAKLPPYLFAEIDRLKAEVKSQGMDIISLGIGDPDLPTPDFIIEALHASAKKPENHQYPSYTGLLSFRKAVADWYKARFGVDLDPDNEVVSLIGSKEGIAHFPLAFIDPGDLALIASPNYPVYPVATGFAGGESLILPLTPDNDFLPDLEAVSEADWDRAKVIFINYPNNPTGATAPREFYEKLVKKARETGTILVSDAAYTEMYYDQAKKPLSIFEIPGAKDVAIEFHSLSKTYNMTGWRIGMAVGNESLVKGLGKIKENVDSGIFQAVQEAGVAALTQGEPYAASFRAIYKERRDIAVPALRRMGLDCRIPEASFYLWCRVPAGETSAGFVSRVLKNTGVVLTPGNGFGAPGEGFFRIALTVGKERLEEALSRIATL</sequence>
<dbReference type="InterPro" id="IPR015422">
    <property type="entry name" value="PyrdxlP-dep_Trfase_small"/>
</dbReference>
<dbReference type="HAMAP" id="MF_01642">
    <property type="entry name" value="DapL_aminotrans_1"/>
    <property type="match status" value="1"/>
</dbReference>
<protein>
    <submittedName>
        <fullName evidence="6">Ll-diaminopimelate aminotransferase, putative alternative</fullName>
    </submittedName>
</protein>
<dbReference type="InterPro" id="IPR015424">
    <property type="entry name" value="PyrdxlP-dep_Trfase"/>
</dbReference>
<dbReference type="GO" id="GO:0030170">
    <property type="term" value="F:pyridoxal phosphate binding"/>
    <property type="evidence" value="ECO:0007669"/>
    <property type="project" value="InterPro"/>
</dbReference>
<keyword evidence="3 6" id="KW-0808">Transferase</keyword>
<name>A0A0W8G4N5_9ZZZZ</name>
<dbReference type="GO" id="GO:0010285">
    <property type="term" value="F:L,L-diaminopimelate aminotransferase activity"/>
    <property type="evidence" value="ECO:0007669"/>
    <property type="project" value="InterPro"/>
</dbReference>
<dbReference type="AlphaFoldDB" id="A0A0W8G4N5"/>
<keyword evidence="4" id="KW-0663">Pyridoxal phosphate</keyword>
<proteinExistence type="inferred from homology"/>
<dbReference type="Pfam" id="PF00155">
    <property type="entry name" value="Aminotran_1_2"/>
    <property type="match status" value="1"/>
</dbReference>
<gene>
    <name evidence="6" type="ORF">ASZ90_002223</name>
</gene>
<dbReference type="GO" id="GO:0009089">
    <property type="term" value="P:lysine biosynthetic process via diaminopimelate"/>
    <property type="evidence" value="ECO:0007669"/>
    <property type="project" value="InterPro"/>
</dbReference>